<evidence type="ECO:0000313" key="4">
    <source>
        <dbReference type="EMBL" id="VFQ82253.1"/>
    </source>
</evidence>
<organism evidence="4 5">
    <name type="scientific">Cuscuta campestris</name>
    <dbReference type="NCBI Taxonomy" id="132261"/>
    <lineage>
        <taxon>Eukaryota</taxon>
        <taxon>Viridiplantae</taxon>
        <taxon>Streptophyta</taxon>
        <taxon>Embryophyta</taxon>
        <taxon>Tracheophyta</taxon>
        <taxon>Spermatophyta</taxon>
        <taxon>Magnoliopsida</taxon>
        <taxon>eudicotyledons</taxon>
        <taxon>Gunneridae</taxon>
        <taxon>Pentapetalae</taxon>
        <taxon>asterids</taxon>
        <taxon>lamiids</taxon>
        <taxon>Solanales</taxon>
        <taxon>Convolvulaceae</taxon>
        <taxon>Cuscuteae</taxon>
        <taxon>Cuscuta</taxon>
        <taxon>Cuscuta subgen. Grammica</taxon>
        <taxon>Cuscuta sect. Cleistogrammica</taxon>
    </lineage>
</organism>
<dbReference type="InterPro" id="IPR051114">
    <property type="entry name" value="Mito_RNA_Proc_CCM1"/>
</dbReference>
<evidence type="ECO:0000256" key="1">
    <source>
        <dbReference type="ARBA" id="ARBA00007626"/>
    </source>
</evidence>
<name>A0A484M083_9ASTE</name>
<dbReference type="Pfam" id="PF12854">
    <property type="entry name" value="PPR_1"/>
    <property type="match status" value="2"/>
</dbReference>
<feature type="repeat" description="PPR" evidence="3">
    <location>
        <begin position="278"/>
        <end position="312"/>
    </location>
</feature>
<dbReference type="Proteomes" id="UP000595140">
    <property type="component" value="Unassembled WGS sequence"/>
</dbReference>
<evidence type="ECO:0000256" key="3">
    <source>
        <dbReference type="PROSITE-ProRule" id="PRU00708"/>
    </source>
</evidence>
<proteinExistence type="inferred from homology"/>
<feature type="repeat" description="PPR" evidence="3">
    <location>
        <begin position="173"/>
        <end position="207"/>
    </location>
</feature>
<dbReference type="InterPro" id="IPR002885">
    <property type="entry name" value="PPR_rpt"/>
</dbReference>
<comment type="similarity">
    <text evidence="1">Belongs to the PPR family. P subfamily.</text>
</comment>
<evidence type="ECO:0008006" key="6">
    <source>
        <dbReference type="Google" id="ProtNLM"/>
    </source>
</evidence>
<reference evidence="4 5" key="1">
    <citation type="submission" date="2018-04" db="EMBL/GenBank/DDBJ databases">
        <authorList>
            <person name="Vogel A."/>
        </authorList>
    </citation>
    <scope>NUCLEOTIDE SEQUENCE [LARGE SCALE GENOMIC DNA]</scope>
</reference>
<dbReference type="AlphaFoldDB" id="A0A484M083"/>
<dbReference type="GO" id="GO:0005739">
    <property type="term" value="C:mitochondrion"/>
    <property type="evidence" value="ECO:0007669"/>
    <property type="project" value="TreeGrafter"/>
</dbReference>
<dbReference type="GO" id="GO:0007005">
    <property type="term" value="P:mitochondrion organization"/>
    <property type="evidence" value="ECO:0007669"/>
    <property type="project" value="TreeGrafter"/>
</dbReference>
<dbReference type="NCBIfam" id="TIGR00756">
    <property type="entry name" value="PPR"/>
    <property type="match status" value="3"/>
</dbReference>
<keyword evidence="5" id="KW-1185">Reference proteome</keyword>
<dbReference type="GO" id="GO:0006396">
    <property type="term" value="P:RNA processing"/>
    <property type="evidence" value="ECO:0007669"/>
    <property type="project" value="TreeGrafter"/>
</dbReference>
<evidence type="ECO:0000313" key="5">
    <source>
        <dbReference type="Proteomes" id="UP000595140"/>
    </source>
</evidence>
<gene>
    <name evidence="4" type="ORF">CCAM_LOCUS24029</name>
</gene>
<dbReference type="OrthoDB" id="185373at2759"/>
<dbReference type="PANTHER" id="PTHR47934">
    <property type="entry name" value="PENTATRICOPEPTIDE REPEAT-CONTAINING PROTEIN PET309, MITOCHONDRIAL"/>
    <property type="match status" value="1"/>
</dbReference>
<dbReference type="Gene3D" id="1.25.40.10">
    <property type="entry name" value="Tetratricopeptide repeat domain"/>
    <property type="match status" value="2"/>
</dbReference>
<sequence length="415" mass="46607">MSSSLVRSHLRRLCTAAAAAATTKLAGKLSISKTKNKLKHEHDPDVAVQIYKSFTSSNNLSTSHASLRYAQESTVRRLAKFHRFSDIECFLESHKSDPQIKQEPFLSSLIRCYGLAGMLTNAHKLFDEMSELGTPRTSLSFNALLNACISSKLSERVPEYFKEIQAKYGVSPDKFSYGILIKAYCEMGSLEMAVEKLREMEEKGIDVTPIACTTILHGLYKKQRNDEAEKFWNEVMKKNGSFADVGAYNVRLMHIHEGDMEMVEALIEEMLDAGVKPDAISYNYLISCYCKKGMMDEAKKVYDALGSKRCTPNTAIFKTLLFYLCKQGRYATGYKVFKTSVKLHKIPDIDTLKCLVEGLAKDGRKVEVKAMTRTLNKKLSPSLLKDWGKFVEDLGFAPMKPKEFDSGAKEAAARP</sequence>
<dbReference type="InterPro" id="IPR011990">
    <property type="entry name" value="TPR-like_helical_dom_sf"/>
</dbReference>
<keyword evidence="2" id="KW-0677">Repeat</keyword>
<dbReference type="GO" id="GO:0003729">
    <property type="term" value="F:mRNA binding"/>
    <property type="evidence" value="ECO:0007669"/>
    <property type="project" value="TreeGrafter"/>
</dbReference>
<evidence type="ECO:0000256" key="2">
    <source>
        <dbReference type="ARBA" id="ARBA00022737"/>
    </source>
</evidence>
<dbReference type="PROSITE" id="PS51375">
    <property type="entry name" value="PPR"/>
    <property type="match status" value="2"/>
</dbReference>
<dbReference type="Pfam" id="PF01535">
    <property type="entry name" value="PPR"/>
    <property type="match status" value="3"/>
</dbReference>
<accession>A0A484M083</accession>
<protein>
    <recommendedName>
        <fullName evidence="6">Pentacotripeptide-repeat region of PRORP domain-containing protein</fullName>
    </recommendedName>
</protein>
<dbReference type="SUPFAM" id="SSF48452">
    <property type="entry name" value="TPR-like"/>
    <property type="match status" value="1"/>
</dbReference>
<dbReference type="PANTHER" id="PTHR47934:SF19">
    <property type="entry name" value="PENTATRICOPEPTIDE REPEAT-CONTAINING PROTEIN MITOCHONDRIAL"/>
    <property type="match status" value="1"/>
</dbReference>
<dbReference type="EMBL" id="OOIL02002358">
    <property type="protein sequence ID" value="VFQ82253.1"/>
    <property type="molecule type" value="Genomic_DNA"/>
</dbReference>